<evidence type="ECO:0000256" key="11">
    <source>
        <dbReference type="ARBA" id="ARBA00022777"/>
    </source>
</evidence>
<dbReference type="FunFam" id="3.80.10.10:FF:000041">
    <property type="entry name" value="LRR receptor-like serine/threonine-protein kinase ERECTA"/>
    <property type="match status" value="1"/>
</dbReference>
<keyword evidence="6" id="KW-0808">Transferase</keyword>
<name>A0A822YS85_NELNU</name>
<dbReference type="InterPro" id="IPR017441">
    <property type="entry name" value="Protein_kinase_ATP_BS"/>
</dbReference>
<keyword evidence="5" id="KW-0433">Leucine-rich repeat</keyword>
<keyword evidence="12 19" id="KW-0067">ATP-binding</keyword>
<dbReference type="Gene3D" id="1.10.510.10">
    <property type="entry name" value="Transferase(Phosphotransferase) domain 1"/>
    <property type="match status" value="1"/>
</dbReference>
<dbReference type="SMART" id="SM00369">
    <property type="entry name" value="LRR_TYP"/>
    <property type="match status" value="6"/>
</dbReference>
<dbReference type="Pfam" id="PF13855">
    <property type="entry name" value="LRR_8"/>
    <property type="match status" value="1"/>
</dbReference>
<organism evidence="22 23">
    <name type="scientific">Nelumbo nucifera</name>
    <name type="common">Sacred lotus</name>
    <dbReference type="NCBI Taxonomy" id="4432"/>
    <lineage>
        <taxon>Eukaryota</taxon>
        <taxon>Viridiplantae</taxon>
        <taxon>Streptophyta</taxon>
        <taxon>Embryophyta</taxon>
        <taxon>Tracheophyta</taxon>
        <taxon>Spermatophyta</taxon>
        <taxon>Magnoliopsida</taxon>
        <taxon>Proteales</taxon>
        <taxon>Nelumbonaceae</taxon>
        <taxon>Nelumbo</taxon>
    </lineage>
</organism>
<dbReference type="Proteomes" id="UP000607653">
    <property type="component" value="Unassembled WGS sequence"/>
</dbReference>
<dbReference type="PANTHER" id="PTHR48056">
    <property type="entry name" value="LRR RECEPTOR-LIKE SERINE/THREONINE-PROTEIN KINASE-RELATED"/>
    <property type="match status" value="1"/>
</dbReference>
<dbReference type="InterPro" id="IPR008271">
    <property type="entry name" value="Ser/Thr_kinase_AS"/>
</dbReference>
<dbReference type="FunFam" id="3.80.10.10:FF:000691">
    <property type="entry name" value="Putative LRR receptor-like serine/threonine-protein kinase"/>
    <property type="match status" value="1"/>
</dbReference>
<comment type="similarity">
    <text evidence="2">Belongs to the protein kinase superfamily. Ser/Thr protein kinase family.</text>
</comment>
<dbReference type="Pfam" id="PF13516">
    <property type="entry name" value="LRR_6"/>
    <property type="match status" value="1"/>
</dbReference>
<evidence type="ECO:0000256" key="1">
    <source>
        <dbReference type="ARBA" id="ARBA00004479"/>
    </source>
</evidence>
<evidence type="ECO:0000256" key="16">
    <source>
        <dbReference type="ARBA" id="ARBA00023180"/>
    </source>
</evidence>
<feature type="binding site" evidence="19">
    <location>
        <position position="846"/>
    </location>
    <ligand>
        <name>ATP</name>
        <dbReference type="ChEBI" id="CHEBI:30616"/>
    </ligand>
</feature>
<evidence type="ECO:0000256" key="3">
    <source>
        <dbReference type="ARBA" id="ARBA00012513"/>
    </source>
</evidence>
<dbReference type="GO" id="GO:0004674">
    <property type="term" value="F:protein serine/threonine kinase activity"/>
    <property type="evidence" value="ECO:0007669"/>
    <property type="project" value="UniProtKB-KW"/>
</dbReference>
<dbReference type="InterPro" id="IPR003591">
    <property type="entry name" value="Leu-rich_rpt_typical-subtyp"/>
</dbReference>
<keyword evidence="9" id="KW-0677">Repeat</keyword>
<dbReference type="InterPro" id="IPR013210">
    <property type="entry name" value="LRR_N_plant-typ"/>
</dbReference>
<evidence type="ECO:0000256" key="2">
    <source>
        <dbReference type="ARBA" id="ARBA00008684"/>
    </source>
</evidence>
<dbReference type="PROSITE" id="PS50011">
    <property type="entry name" value="PROTEIN_KINASE_DOM"/>
    <property type="match status" value="1"/>
</dbReference>
<evidence type="ECO:0000256" key="13">
    <source>
        <dbReference type="ARBA" id="ARBA00022989"/>
    </source>
</evidence>
<dbReference type="PROSITE" id="PS00107">
    <property type="entry name" value="PROTEIN_KINASE_ATP"/>
    <property type="match status" value="1"/>
</dbReference>
<dbReference type="Pfam" id="PF00069">
    <property type="entry name" value="Pkinase"/>
    <property type="match status" value="1"/>
</dbReference>
<evidence type="ECO:0000256" key="20">
    <source>
        <dbReference type="SAM" id="Phobius"/>
    </source>
</evidence>
<evidence type="ECO:0000256" key="9">
    <source>
        <dbReference type="ARBA" id="ARBA00022737"/>
    </source>
</evidence>
<evidence type="ECO:0000313" key="23">
    <source>
        <dbReference type="Proteomes" id="UP000607653"/>
    </source>
</evidence>
<comment type="caution">
    <text evidence="22">The sequence shown here is derived from an EMBL/GenBank/DDBJ whole genome shotgun (WGS) entry which is preliminary data.</text>
</comment>
<evidence type="ECO:0000256" key="8">
    <source>
        <dbReference type="ARBA" id="ARBA00022729"/>
    </source>
</evidence>
<evidence type="ECO:0000259" key="21">
    <source>
        <dbReference type="PROSITE" id="PS50011"/>
    </source>
</evidence>
<dbReference type="EMBL" id="DUZY01000004">
    <property type="protein sequence ID" value="DAD34973.1"/>
    <property type="molecule type" value="Genomic_DNA"/>
</dbReference>
<accession>A0A822YS85</accession>
<evidence type="ECO:0000256" key="4">
    <source>
        <dbReference type="ARBA" id="ARBA00022527"/>
    </source>
</evidence>
<dbReference type="EC" id="2.7.11.1" evidence="3"/>
<evidence type="ECO:0000256" key="7">
    <source>
        <dbReference type="ARBA" id="ARBA00022692"/>
    </source>
</evidence>
<evidence type="ECO:0000256" key="6">
    <source>
        <dbReference type="ARBA" id="ARBA00022679"/>
    </source>
</evidence>
<evidence type="ECO:0000256" key="15">
    <source>
        <dbReference type="ARBA" id="ARBA00023170"/>
    </source>
</evidence>
<keyword evidence="11" id="KW-0418">Kinase</keyword>
<keyword evidence="10 19" id="KW-0547">Nucleotide-binding</keyword>
<dbReference type="PANTHER" id="PTHR48056:SF89">
    <property type="entry name" value="OS06G0585982 PROTEIN"/>
    <property type="match status" value="1"/>
</dbReference>
<keyword evidence="13 20" id="KW-1133">Transmembrane helix</keyword>
<keyword evidence="4" id="KW-0723">Serine/threonine-protein kinase</keyword>
<keyword evidence="15" id="KW-0675">Receptor</keyword>
<dbReference type="FunFam" id="1.10.510.10:FF:000309">
    <property type="entry name" value="Leucine-rich repeat receptor-like protein kinase"/>
    <property type="match status" value="1"/>
</dbReference>
<keyword evidence="16" id="KW-0325">Glycoprotein</keyword>
<keyword evidence="14 20" id="KW-0472">Membrane</keyword>
<dbReference type="Gene3D" id="3.30.200.20">
    <property type="entry name" value="Phosphorylase Kinase, domain 1"/>
    <property type="match status" value="1"/>
</dbReference>
<dbReference type="InterPro" id="IPR011009">
    <property type="entry name" value="Kinase-like_dom_sf"/>
</dbReference>
<dbReference type="InterPro" id="IPR050647">
    <property type="entry name" value="Plant_LRR-RLKs"/>
</dbReference>
<reference evidence="22 23" key="1">
    <citation type="journal article" date="2020" name="Mol. Biol. Evol.">
        <title>Distinct Expression and Methylation Patterns for Genes with Different Fates following a Single Whole-Genome Duplication in Flowering Plants.</title>
        <authorList>
            <person name="Shi T."/>
            <person name="Rahmani R.S."/>
            <person name="Gugger P.F."/>
            <person name="Wang M."/>
            <person name="Li H."/>
            <person name="Zhang Y."/>
            <person name="Li Z."/>
            <person name="Wang Q."/>
            <person name="Van de Peer Y."/>
            <person name="Marchal K."/>
            <person name="Chen J."/>
        </authorList>
    </citation>
    <scope>NUCLEOTIDE SEQUENCE [LARGE SCALE GENOMIC DNA]</scope>
    <source>
        <tissue evidence="22">Leaf</tissue>
    </source>
</reference>
<dbReference type="Pfam" id="PF00560">
    <property type="entry name" value="LRR_1"/>
    <property type="match status" value="9"/>
</dbReference>
<sequence length="1108" mass="122438">MKNIKEGEKRRTRGRIMTEGQTECRFLFIFSLFLFTGRTVIGSSLQTDKEVLLQLKIFLKKANPINRGQYTEWSNDSSPCNWPAISCTGERVTQVNLSDNSISGVFFHNFSALTELTKLDLSRNTISGPIPDDLNRCNKLTHLNLSHNILEGELNLTGLANLGALDLSVNRLSGGIRSNFPEICGRLNILNISANNFTGGIDGCFDNCWSLQYVDISSNNFSGSIWLGFSRLREFLVSENNLSGEVLPSIFTGSCNLEHLDMSENQFYGEIPKEISNCRRLVSLNLWGNNFSGKIPSEIGLLSNIKALLLGRNKFSRDIPQSLRNCSKLEFLDLSSNGFGGDIQKTIGTFEQVQFLLLHGNSYTGEILSSGILNLSNLIRLDLSFNNFSGPLLVEFSRMTNLKFLILAYNQFNGTIPLEFGNLSLLQALDLSFNELTGQIPSTLGKLSSLLWLMLANNSLTGEIPWEIGNCSSLLWLNLANNQLSGRIPSELANTGKNPTPTFESNRRDYHVTAGSGECRAMRRWVPADYPPFSFVYTLFTRKSCRSIWDRMLKGYGLFPICAADPKARRLQITGYLQLTGNQFSGEVPAEIGKMQSFSLIHLGMNMFSGKLPSEIGQLPLVVLNISRNIFSGEIPTEIGKIRCLQNLDLSHNNFSGVFPTSLSELYELNKFNVSYNPLISGVIPSTGQLATFEEESFLGDPLLRLPPFINKTRRGEPEDWKKHEGPKNQKMSAVLLAFLVLSIVFLLCGIISVIFCTLVRSPVEPPGFLLENVKYSHDGASSSCAASTGTSDSVKVIRLDKTAFTYADILKATGDFSAVRIIGKGGFGTVYRGVLPDGRDVAVKKLQREGVEGEREFRAEMEVLSGNGFGWPHPNLVTLYGWCLYGAEKLLVYEYMEGGSLEDLVADRTRLTWRRRLDVAIDVARALVFLHHECFPAIVHRDVKASNVLLDKYGKAHVTDFGLARVVSAGESHVSTMVAGTIGYVAPEYGQTWKATTKGDVYSYGVLAMELATGRRAVDGGEECLVEWARRVIGNGRQESSRTMVPVVLLGSGLAEGAEEMCELLRVGLRCTAEAPQNRPNMKEVLAMLIKISSKQSDNGHGSFSPS</sequence>
<comment type="subcellular location">
    <subcellularLocation>
        <location evidence="1">Membrane</location>
        <topology evidence="1">Single-pass type I membrane protein</topology>
    </subcellularLocation>
</comment>
<dbReference type="GO" id="GO:0016020">
    <property type="term" value="C:membrane"/>
    <property type="evidence" value="ECO:0007669"/>
    <property type="project" value="UniProtKB-SubCell"/>
</dbReference>
<dbReference type="PROSITE" id="PS51450">
    <property type="entry name" value="LRR"/>
    <property type="match status" value="1"/>
</dbReference>
<protein>
    <recommendedName>
        <fullName evidence="3">non-specific serine/threonine protein kinase</fullName>
        <ecNumber evidence="3">2.7.11.1</ecNumber>
    </recommendedName>
</protein>
<evidence type="ECO:0000256" key="17">
    <source>
        <dbReference type="ARBA" id="ARBA00047899"/>
    </source>
</evidence>
<dbReference type="Pfam" id="PF08263">
    <property type="entry name" value="LRRNT_2"/>
    <property type="match status" value="1"/>
</dbReference>
<evidence type="ECO:0000256" key="12">
    <source>
        <dbReference type="ARBA" id="ARBA00022840"/>
    </source>
</evidence>
<evidence type="ECO:0000256" key="5">
    <source>
        <dbReference type="ARBA" id="ARBA00022614"/>
    </source>
</evidence>
<feature type="domain" description="Protein kinase" evidence="21">
    <location>
        <begin position="817"/>
        <end position="1105"/>
    </location>
</feature>
<proteinExistence type="inferred from homology"/>
<dbReference type="SUPFAM" id="SSF56112">
    <property type="entry name" value="Protein kinase-like (PK-like)"/>
    <property type="match status" value="1"/>
</dbReference>
<keyword evidence="23" id="KW-1185">Reference proteome</keyword>
<dbReference type="InterPro" id="IPR000719">
    <property type="entry name" value="Prot_kinase_dom"/>
</dbReference>
<dbReference type="AlphaFoldDB" id="A0A822YS85"/>
<dbReference type="PROSITE" id="PS00108">
    <property type="entry name" value="PROTEIN_KINASE_ST"/>
    <property type="match status" value="1"/>
</dbReference>
<dbReference type="CDD" id="cd14066">
    <property type="entry name" value="STKc_IRAK"/>
    <property type="match status" value="1"/>
</dbReference>
<evidence type="ECO:0000256" key="14">
    <source>
        <dbReference type="ARBA" id="ARBA00023136"/>
    </source>
</evidence>
<dbReference type="InterPro" id="IPR001611">
    <property type="entry name" value="Leu-rich_rpt"/>
</dbReference>
<keyword evidence="7 20" id="KW-0812">Transmembrane</keyword>
<evidence type="ECO:0000256" key="19">
    <source>
        <dbReference type="PROSITE-ProRule" id="PRU10141"/>
    </source>
</evidence>
<dbReference type="Gene3D" id="3.80.10.10">
    <property type="entry name" value="Ribonuclease Inhibitor"/>
    <property type="match status" value="5"/>
</dbReference>
<evidence type="ECO:0000313" key="22">
    <source>
        <dbReference type="EMBL" id="DAD34973.1"/>
    </source>
</evidence>
<dbReference type="InterPro" id="IPR032675">
    <property type="entry name" value="LRR_dom_sf"/>
</dbReference>
<feature type="transmembrane region" description="Helical" evidence="20">
    <location>
        <begin position="734"/>
        <end position="760"/>
    </location>
</feature>
<gene>
    <name evidence="22" type="ORF">HUJ06_005613</name>
</gene>
<keyword evidence="8" id="KW-0732">Signal</keyword>
<dbReference type="SMART" id="SM00220">
    <property type="entry name" value="S_TKc"/>
    <property type="match status" value="1"/>
</dbReference>
<evidence type="ECO:0000256" key="10">
    <source>
        <dbReference type="ARBA" id="ARBA00022741"/>
    </source>
</evidence>
<dbReference type="SUPFAM" id="SSF52058">
    <property type="entry name" value="L domain-like"/>
    <property type="match status" value="3"/>
</dbReference>
<comment type="catalytic activity">
    <reaction evidence="18">
        <text>L-seryl-[protein] + ATP = O-phospho-L-seryl-[protein] + ADP + H(+)</text>
        <dbReference type="Rhea" id="RHEA:17989"/>
        <dbReference type="Rhea" id="RHEA-COMP:9863"/>
        <dbReference type="Rhea" id="RHEA-COMP:11604"/>
        <dbReference type="ChEBI" id="CHEBI:15378"/>
        <dbReference type="ChEBI" id="CHEBI:29999"/>
        <dbReference type="ChEBI" id="CHEBI:30616"/>
        <dbReference type="ChEBI" id="CHEBI:83421"/>
        <dbReference type="ChEBI" id="CHEBI:456216"/>
        <dbReference type="EC" id="2.7.11.1"/>
    </reaction>
</comment>
<comment type="catalytic activity">
    <reaction evidence="17">
        <text>L-threonyl-[protein] + ATP = O-phospho-L-threonyl-[protein] + ADP + H(+)</text>
        <dbReference type="Rhea" id="RHEA:46608"/>
        <dbReference type="Rhea" id="RHEA-COMP:11060"/>
        <dbReference type="Rhea" id="RHEA-COMP:11605"/>
        <dbReference type="ChEBI" id="CHEBI:15378"/>
        <dbReference type="ChEBI" id="CHEBI:30013"/>
        <dbReference type="ChEBI" id="CHEBI:30616"/>
        <dbReference type="ChEBI" id="CHEBI:61977"/>
        <dbReference type="ChEBI" id="CHEBI:456216"/>
        <dbReference type="EC" id="2.7.11.1"/>
    </reaction>
</comment>
<dbReference type="GO" id="GO:0005524">
    <property type="term" value="F:ATP binding"/>
    <property type="evidence" value="ECO:0007669"/>
    <property type="project" value="UniProtKB-UniRule"/>
</dbReference>
<dbReference type="FunFam" id="3.30.200.20:FF:000150">
    <property type="entry name" value="serine/threonine-protein kinase BRI1-like 2"/>
    <property type="match status" value="1"/>
</dbReference>
<evidence type="ECO:0000256" key="18">
    <source>
        <dbReference type="ARBA" id="ARBA00048679"/>
    </source>
</evidence>